<dbReference type="Pfam" id="PF04841">
    <property type="entry name" value="Vps16_N"/>
    <property type="match status" value="2"/>
</dbReference>
<dbReference type="PANTHER" id="PTHR12811:SF0">
    <property type="entry name" value="VACUOLAR PROTEIN SORTING-ASSOCIATED PROTEIN 16 HOMOLOG"/>
    <property type="match status" value="1"/>
</dbReference>
<dbReference type="InterPro" id="IPR006925">
    <property type="entry name" value="Vps16_C"/>
</dbReference>
<proteinExistence type="inferred from homology"/>
<evidence type="ECO:0000313" key="5">
    <source>
        <dbReference type="EMBL" id="KJP87414.1"/>
    </source>
</evidence>
<gene>
    <name evidence="5" type="ORF">AK88_02971</name>
</gene>
<keyword evidence="6" id="KW-1185">Reference proteome</keyword>
<dbReference type="EMBL" id="KQ001675">
    <property type="protein sequence ID" value="KJP87414.1"/>
    <property type="molecule type" value="Genomic_DNA"/>
</dbReference>
<evidence type="ECO:0000256" key="1">
    <source>
        <dbReference type="ARBA" id="ARBA00009250"/>
    </source>
</evidence>
<evidence type="ECO:0000259" key="4">
    <source>
        <dbReference type="Pfam" id="PF04841"/>
    </source>
</evidence>
<dbReference type="FunFam" id="1.10.150.780:FF:000003">
    <property type="entry name" value="Vacuolar protein sorting-associated protein 16, putative"/>
    <property type="match status" value="1"/>
</dbReference>
<comment type="similarity">
    <text evidence="1 2">Belongs to the VPS16 family.</text>
</comment>
<organism evidence="5 6">
    <name type="scientific">Plasmodium fragile</name>
    <dbReference type="NCBI Taxonomy" id="5857"/>
    <lineage>
        <taxon>Eukaryota</taxon>
        <taxon>Sar</taxon>
        <taxon>Alveolata</taxon>
        <taxon>Apicomplexa</taxon>
        <taxon>Aconoidasida</taxon>
        <taxon>Haemosporida</taxon>
        <taxon>Plasmodiidae</taxon>
        <taxon>Plasmodium</taxon>
        <taxon>Plasmodium (Plasmodium)</taxon>
    </lineage>
</organism>
<accession>A0A0D9QK53</accession>
<dbReference type="GO" id="GO:0042144">
    <property type="term" value="P:vacuole fusion, non-autophagic"/>
    <property type="evidence" value="ECO:0007669"/>
    <property type="project" value="TreeGrafter"/>
</dbReference>
<feature type="domain" description="Vps16 N-terminal" evidence="4">
    <location>
        <begin position="2"/>
        <end position="148"/>
    </location>
</feature>
<evidence type="ECO:0000259" key="3">
    <source>
        <dbReference type="Pfam" id="PF04840"/>
    </source>
</evidence>
<dbReference type="OMA" id="WCGDDCL"/>
<dbReference type="VEuPathDB" id="PlasmoDB:AK88_02971"/>
<dbReference type="GO" id="GO:0003779">
    <property type="term" value="F:actin binding"/>
    <property type="evidence" value="ECO:0007669"/>
    <property type="project" value="TreeGrafter"/>
</dbReference>
<dbReference type="GO" id="GO:0005768">
    <property type="term" value="C:endosome"/>
    <property type="evidence" value="ECO:0007669"/>
    <property type="project" value="TreeGrafter"/>
</dbReference>
<dbReference type="GO" id="GO:0006886">
    <property type="term" value="P:intracellular protein transport"/>
    <property type="evidence" value="ECO:0007669"/>
    <property type="project" value="InterPro"/>
</dbReference>
<dbReference type="PANTHER" id="PTHR12811">
    <property type="entry name" value="VACUOLAR PROTEIN SORTING VPS16"/>
    <property type="match status" value="1"/>
</dbReference>
<dbReference type="Gene3D" id="1.10.150.780">
    <property type="entry name" value="Vps16, C-terminal region"/>
    <property type="match status" value="1"/>
</dbReference>
<sequence length="953" mass="109735">MNTNEWNTIDNTHYGKQKLSSMLWSGEDVLRDGVACSGHLGLIAVLRNKDKVDVYKKEDNLKIYTNIGRLISSCKLNSDGLICFGWNKNNDLVFLFKDNIVRVYSCFCEKIFVFSLDESIKNEGILYGSICEEGIIIITERLNVFVNYYFNGNNCVRYPSVDLKGKPNCVCSVEEEHVKDELNIEHNYFDSRPNNDLLRLNIKNYITNPFDSKKDNESEGVKTKNNTLTECSENYNDDYGCSDNMSVSSNNGGVKKKAKRTLMKISAYDLNKKEDTKKISKNNATSKKKKEETELNIHLIICLCNGGFVLMNKHRSKFYDTDSLSPYVNMCLSKSGTILAFLSDSGVIKIFLTKNLNKCIEETILDGKKSIKQIVWCGDDCLAVYTPMITPSNYIQHMLFVGGPKNQWIPYQYRSDLFLIGDIYGVKIISKENCEYISRIRKSTFNIFSIGSCTPSAMLFYSYEKYKNGNICLDDEIRAFNNNLHVAIDECLNAATHEYSESVINLLLQTSQFGKNFMKSNYDCKKFLLTCLYLRICMNVRRPPLDIFLTASELQYISIPSFVKYIAKRKEYLLAYRICEYAGIKTDRILIEWCKEKIEKSIELTDEQLCTAITGKIGNKKNMDYSYIAFVAAKCLRPQLATIIIQYEENKKKQIDMLLKLANYGLAMEKAILSKDIELVYMCIVNILNQEKVNSNGERELSTLIDVFNKNAQAASCFYTYCKKTKQYNLLKEYYEKSGQHSKAAFVTLDLALSKKNLDQKKTWLAYAAGFLTTDQMNSHIKFVHKSLMNNIDLLNYQKELEIKYNKKSVIGYPHKIQGLSLMSTVEYTLSVGEFLDADHIFKKFKITEPKFWRCKIHTLAKNKYFDELYNFANYRVSPIGMDYFIECAYEYGSLPLTIKLIQKIKDLNLQHTWFTKLNMQSEADSVLEEIKAQKMTTTSFLQTISDAISNIR</sequence>
<dbReference type="InterPro" id="IPR016534">
    <property type="entry name" value="VPS16"/>
</dbReference>
<dbReference type="GO" id="GO:0030897">
    <property type="term" value="C:HOPS complex"/>
    <property type="evidence" value="ECO:0007669"/>
    <property type="project" value="TreeGrafter"/>
</dbReference>
<dbReference type="InterPro" id="IPR006926">
    <property type="entry name" value="Vps16_N"/>
</dbReference>
<name>A0A0D9QK53_PLAFR</name>
<dbReference type="Proteomes" id="UP000054561">
    <property type="component" value="Unassembled WGS sequence"/>
</dbReference>
<reference evidence="5 6" key="1">
    <citation type="submission" date="2014-03" db="EMBL/GenBank/DDBJ databases">
        <title>The Genome Sequence of Plasmodium fragile nilgiri.</title>
        <authorList>
            <consortium name="The Broad Institute Genomics Platform"/>
            <consortium name="The Broad Institute Genome Sequencing Center for Infectious Disease"/>
            <person name="Neafsey D."/>
            <person name="Duraisingh M."/>
            <person name="Young S.K."/>
            <person name="Zeng Q."/>
            <person name="Gargeya S."/>
            <person name="Abouelleil A."/>
            <person name="Alvarado L."/>
            <person name="Chapman S.B."/>
            <person name="Gainer-Dewar J."/>
            <person name="Goldberg J."/>
            <person name="Griggs A."/>
            <person name="Gujja S."/>
            <person name="Hansen M."/>
            <person name="Howarth C."/>
            <person name="Imamovic A."/>
            <person name="Larimer J."/>
            <person name="Pearson M."/>
            <person name="Poon T.W."/>
            <person name="Priest M."/>
            <person name="Roberts A."/>
            <person name="Saif S."/>
            <person name="Shea T."/>
            <person name="Sykes S."/>
            <person name="Wortman J."/>
            <person name="Nusbaum C."/>
            <person name="Birren B."/>
        </authorList>
    </citation>
    <scope>NUCLEOTIDE SEQUENCE [LARGE SCALE GENOMIC DNA]</scope>
    <source>
        <strain evidence="6">nilgiri</strain>
    </source>
</reference>
<feature type="domain" description="Vps16 N-terminal" evidence="4">
    <location>
        <begin position="283"/>
        <end position="520"/>
    </location>
</feature>
<dbReference type="PIRSF" id="PIRSF007949">
    <property type="entry name" value="VPS16"/>
    <property type="match status" value="1"/>
</dbReference>
<dbReference type="Pfam" id="PF04840">
    <property type="entry name" value="Vps16_C"/>
    <property type="match status" value="1"/>
</dbReference>
<evidence type="ECO:0000313" key="6">
    <source>
        <dbReference type="Proteomes" id="UP000054561"/>
    </source>
</evidence>
<dbReference type="GeneID" id="24268285"/>
<dbReference type="GO" id="GO:0016197">
    <property type="term" value="P:endosomal transport"/>
    <property type="evidence" value="ECO:0007669"/>
    <property type="project" value="TreeGrafter"/>
</dbReference>
<evidence type="ECO:0000256" key="2">
    <source>
        <dbReference type="PIRNR" id="PIRNR007949"/>
    </source>
</evidence>
<dbReference type="AlphaFoldDB" id="A0A0D9QK53"/>
<dbReference type="GO" id="GO:0005765">
    <property type="term" value="C:lysosomal membrane"/>
    <property type="evidence" value="ECO:0007669"/>
    <property type="project" value="TreeGrafter"/>
</dbReference>
<dbReference type="RefSeq" id="XP_012336017.1">
    <property type="nucleotide sequence ID" value="XM_012480594.1"/>
</dbReference>
<dbReference type="InterPro" id="IPR038132">
    <property type="entry name" value="Vps16_C_sf"/>
</dbReference>
<feature type="domain" description="Vps16 C-terminal" evidence="3">
    <location>
        <begin position="624"/>
        <end position="915"/>
    </location>
</feature>
<dbReference type="OrthoDB" id="1792at2759"/>
<evidence type="ECO:0008006" key="7">
    <source>
        <dbReference type="Google" id="ProtNLM"/>
    </source>
</evidence>
<protein>
    <recommendedName>
        <fullName evidence="7">Vacuolar protein sorting-associated protein 16</fullName>
    </recommendedName>
</protein>